<accession>A0A428JXF3</accession>
<keyword evidence="3" id="KW-1185">Reference proteome</keyword>
<gene>
    <name evidence="2" type="ORF">EI293_21085</name>
</gene>
<dbReference type="EMBL" id="RWIU01000011">
    <property type="protein sequence ID" value="RSK38788.1"/>
    <property type="molecule type" value="Genomic_DNA"/>
</dbReference>
<evidence type="ECO:0000313" key="2">
    <source>
        <dbReference type="EMBL" id="RSK38788.1"/>
    </source>
</evidence>
<dbReference type="InterPro" id="IPR036291">
    <property type="entry name" value="NAD(P)-bd_dom_sf"/>
</dbReference>
<evidence type="ECO:0000313" key="3">
    <source>
        <dbReference type="Proteomes" id="UP000270291"/>
    </source>
</evidence>
<dbReference type="InterPro" id="IPR051783">
    <property type="entry name" value="NAD(P)-dependent_oxidoreduct"/>
</dbReference>
<proteinExistence type="predicted"/>
<dbReference type="PANTHER" id="PTHR48079:SF6">
    <property type="entry name" value="NAD(P)-BINDING DOMAIN-CONTAINING PROTEIN-RELATED"/>
    <property type="match status" value="1"/>
</dbReference>
<name>A0A428JXF3_9BACT</name>
<dbReference type="Proteomes" id="UP000270291">
    <property type="component" value="Unassembled WGS sequence"/>
</dbReference>
<sequence>MDGPVLVTGADGFLGRHLVQELLQRGYSVRALVRPAQESVASPLPPLSALGVDVRPGDLCRPDSLAGLAEGCAAIIHAAARAEVNPARSPAVWATNLGGTEAVLQLARQAEVGRFVYVGTANVFGFGSRLHPGDETRPYAGQRYGLDYMDSKRAATDRVLQAVAEWQLPAVLVHPTFMLGPGDAKPTSNALLLELYRGKLPGYPPGGKNYVHVRDVAVATVNALTRGRVGESYILGHENLSYREAFGLMARLMGVRPPARPIPAPLARLYGATCDVKARLTGRPAQLNAAMAAVANDGHYFSVQKARTELGLPQTELEKAITEAFHWFKAHGYV</sequence>
<comment type="caution">
    <text evidence="2">The sequence shown here is derived from an EMBL/GenBank/DDBJ whole genome shotgun (WGS) entry which is preliminary data.</text>
</comment>
<dbReference type="RefSeq" id="WP_125440539.1">
    <property type="nucleotide sequence ID" value="NZ_RWIU01000011.1"/>
</dbReference>
<protein>
    <submittedName>
        <fullName evidence="2">NAD-dependent epimerase/dehydratase family protein</fullName>
    </submittedName>
</protein>
<evidence type="ECO:0000259" key="1">
    <source>
        <dbReference type="Pfam" id="PF01370"/>
    </source>
</evidence>
<dbReference type="OrthoDB" id="1490291at2"/>
<dbReference type="GO" id="GO:0004029">
    <property type="term" value="F:aldehyde dehydrogenase (NAD+) activity"/>
    <property type="evidence" value="ECO:0007669"/>
    <property type="project" value="TreeGrafter"/>
</dbReference>
<dbReference type="Gene3D" id="3.40.50.720">
    <property type="entry name" value="NAD(P)-binding Rossmann-like Domain"/>
    <property type="match status" value="1"/>
</dbReference>
<dbReference type="SUPFAM" id="SSF51735">
    <property type="entry name" value="NAD(P)-binding Rossmann-fold domains"/>
    <property type="match status" value="1"/>
</dbReference>
<dbReference type="InterPro" id="IPR001509">
    <property type="entry name" value="Epimerase_deHydtase"/>
</dbReference>
<dbReference type="Pfam" id="PF01370">
    <property type="entry name" value="Epimerase"/>
    <property type="match status" value="1"/>
</dbReference>
<organism evidence="2 3">
    <name type="scientific">Hymenobacter perfusus</name>
    <dbReference type="NCBI Taxonomy" id="1236770"/>
    <lineage>
        <taxon>Bacteria</taxon>
        <taxon>Pseudomonadati</taxon>
        <taxon>Bacteroidota</taxon>
        <taxon>Cytophagia</taxon>
        <taxon>Cytophagales</taxon>
        <taxon>Hymenobacteraceae</taxon>
        <taxon>Hymenobacter</taxon>
    </lineage>
</organism>
<reference evidence="2 3" key="1">
    <citation type="submission" date="2018-12" db="EMBL/GenBank/DDBJ databases">
        <authorList>
            <person name="Feng G."/>
            <person name="Zhu H."/>
        </authorList>
    </citation>
    <scope>NUCLEOTIDE SEQUENCE [LARGE SCALE GENOMIC DNA]</scope>
    <source>
        <strain evidence="2 3">LMG 26000</strain>
    </source>
</reference>
<feature type="domain" description="NAD-dependent epimerase/dehydratase" evidence="1">
    <location>
        <begin position="5"/>
        <end position="236"/>
    </location>
</feature>
<dbReference type="AlphaFoldDB" id="A0A428JXF3"/>
<dbReference type="GO" id="GO:0005737">
    <property type="term" value="C:cytoplasm"/>
    <property type="evidence" value="ECO:0007669"/>
    <property type="project" value="TreeGrafter"/>
</dbReference>
<dbReference type="PANTHER" id="PTHR48079">
    <property type="entry name" value="PROTEIN YEEZ"/>
    <property type="match status" value="1"/>
</dbReference>